<dbReference type="Pfam" id="PF06719">
    <property type="entry name" value="AraC_N"/>
    <property type="match status" value="1"/>
</dbReference>
<dbReference type="EMBL" id="SLYB01000006">
    <property type="protein sequence ID" value="TCP96004.1"/>
    <property type="molecule type" value="Genomic_DNA"/>
</dbReference>
<dbReference type="PANTHER" id="PTHR43436:SF1">
    <property type="entry name" value="TRANSCRIPTIONAL REGULATORY PROTEIN"/>
    <property type="match status" value="1"/>
</dbReference>
<comment type="caution">
    <text evidence="2">The sequence shown here is derived from an EMBL/GenBank/DDBJ whole genome shotgun (WGS) entry which is preliminary data.</text>
</comment>
<dbReference type="PANTHER" id="PTHR43436">
    <property type="entry name" value="ARAC-FAMILY TRANSCRIPTIONAL REGULATOR"/>
    <property type="match status" value="1"/>
</dbReference>
<accession>A0A4R2T599</accession>
<dbReference type="RefSeq" id="WP_243647901.1">
    <property type="nucleotide sequence ID" value="NZ_SLYB01000006.1"/>
</dbReference>
<organism evidence="2 3">
    <name type="scientific">Cricetibacter osteomyelitidis</name>
    <dbReference type="NCBI Taxonomy" id="1521931"/>
    <lineage>
        <taxon>Bacteria</taxon>
        <taxon>Pseudomonadati</taxon>
        <taxon>Pseudomonadota</taxon>
        <taxon>Gammaproteobacteria</taxon>
        <taxon>Pasteurellales</taxon>
        <taxon>Pasteurellaceae</taxon>
        <taxon>Cricetibacter</taxon>
    </lineage>
</organism>
<dbReference type="InterPro" id="IPR009594">
    <property type="entry name" value="Tscrpt_reg_HTH_AraC_N"/>
</dbReference>
<reference evidence="2 3" key="1">
    <citation type="submission" date="2019-03" db="EMBL/GenBank/DDBJ databases">
        <title>Genomic Encyclopedia of Type Strains, Phase IV (KMG-IV): sequencing the most valuable type-strain genomes for metagenomic binning, comparative biology and taxonomic classification.</title>
        <authorList>
            <person name="Goeker M."/>
        </authorList>
    </citation>
    <scope>NUCLEOTIDE SEQUENCE [LARGE SCALE GENOMIC DNA]</scope>
    <source>
        <strain evidence="2 3">DSM 28404</strain>
    </source>
</reference>
<protein>
    <submittedName>
        <fullName evidence="2">AraC-type transcriptional regulator</fullName>
    </submittedName>
</protein>
<keyword evidence="3" id="KW-1185">Reference proteome</keyword>
<feature type="domain" description="Transcription regulator HTH AraC N-terminal" evidence="1">
    <location>
        <begin position="18"/>
        <end position="117"/>
    </location>
</feature>
<evidence type="ECO:0000313" key="3">
    <source>
        <dbReference type="Proteomes" id="UP000295763"/>
    </source>
</evidence>
<dbReference type="Proteomes" id="UP000295763">
    <property type="component" value="Unassembled WGS sequence"/>
</dbReference>
<gene>
    <name evidence="2" type="ORF">EDC44_10663</name>
</gene>
<dbReference type="GO" id="GO:0006355">
    <property type="term" value="P:regulation of DNA-templated transcription"/>
    <property type="evidence" value="ECO:0007669"/>
    <property type="project" value="TreeGrafter"/>
</dbReference>
<sequence>MLKKLLTIIPKNQIWHTPIANLTLQHADHPMQMGNQMLEPRICIVLQGERQISVGSQCYAFDHSKFMFCPVNVPLSVNITKASPDEPYLMMTLKIDVLTVAEVMAKMPPTALIKAENKREHSALFCNGSWKPNSTAISNACLTCLIVLKTSNFSPR</sequence>
<evidence type="ECO:0000313" key="2">
    <source>
        <dbReference type="EMBL" id="TCP96004.1"/>
    </source>
</evidence>
<proteinExistence type="predicted"/>
<dbReference type="AlphaFoldDB" id="A0A4R2T599"/>
<evidence type="ECO:0000259" key="1">
    <source>
        <dbReference type="Pfam" id="PF06719"/>
    </source>
</evidence>
<name>A0A4R2T599_9PAST</name>